<accession>A0A1T4SQ69</accession>
<dbReference type="EMBL" id="FUWJ01000009">
    <property type="protein sequence ID" value="SKA30365.1"/>
    <property type="molecule type" value="Genomic_DNA"/>
</dbReference>
<sequence length="416" mass="45437">MENKIATPHSGSPPVVVVGGGFGGLSCARALAGSGVQVTLIDRKNHHLFQPLLYQVATAALSPADIAIPIRSILSDAANVEVLMGEVVAVDHHERCVILEDGQRIPYGILVLAVGSAYNYFGHPEWQDVATSLKTIGDARRIRARLLRSFEEAERCNDIARRSRLMTSVVIGGGPTGVEMAGTIIELARHTLRRDFRHIDPSHARVVLVEAGRRLLGALPEKCSSYALQTLRKKGVEVHLGTTVKEIDETGIRTETTEIAAATVIWAAGIRANPAAQWLGVEPDRSGRIAVAPDLSVPGRPDIYVVGDAAQFDAGGHPLPALAQVAQQQGRWLGRHLRTGRPPSAFVFRNRGDTAVIGRDAAVYAFRSWSFTGRLAWFLWSLVHIVLLIDFEKRVLVSFQWLWRYITSSRGARLID</sequence>
<dbReference type="AlphaFoldDB" id="A0A1T4SQ69"/>
<evidence type="ECO:0000313" key="9">
    <source>
        <dbReference type="EMBL" id="SKA30365.1"/>
    </source>
</evidence>
<dbReference type="Pfam" id="PF07992">
    <property type="entry name" value="Pyr_redox_2"/>
    <property type="match status" value="1"/>
</dbReference>
<dbReference type="InterPro" id="IPR023753">
    <property type="entry name" value="FAD/NAD-binding_dom"/>
</dbReference>
<gene>
    <name evidence="9" type="ORF">SAMN02745126_04953</name>
</gene>
<keyword evidence="4" id="KW-0274">FAD</keyword>
<comment type="catalytic activity">
    <reaction evidence="7">
        <text>a quinone + NADH + H(+) = a quinol + NAD(+)</text>
        <dbReference type="Rhea" id="RHEA:46160"/>
        <dbReference type="ChEBI" id="CHEBI:15378"/>
        <dbReference type="ChEBI" id="CHEBI:24646"/>
        <dbReference type="ChEBI" id="CHEBI:57540"/>
        <dbReference type="ChEBI" id="CHEBI:57945"/>
        <dbReference type="ChEBI" id="CHEBI:132124"/>
        <dbReference type="EC" id="1.6.5.9"/>
    </reaction>
</comment>
<evidence type="ECO:0000256" key="4">
    <source>
        <dbReference type="ARBA" id="ARBA00022827"/>
    </source>
</evidence>
<dbReference type="RefSeq" id="WP_085936702.1">
    <property type="nucleotide sequence ID" value="NZ_FUWJ01000009.1"/>
</dbReference>
<evidence type="ECO:0000256" key="2">
    <source>
        <dbReference type="ARBA" id="ARBA00012637"/>
    </source>
</evidence>
<dbReference type="Gene3D" id="3.50.50.100">
    <property type="match status" value="1"/>
</dbReference>
<feature type="domain" description="FAD/NAD(P)-binding" evidence="8">
    <location>
        <begin position="15"/>
        <end position="330"/>
    </location>
</feature>
<evidence type="ECO:0000256" key="6">
    <source>
        <dbReference type="ARBA" id="ARBA00023027"/>
    </source>
</evidence>
<organism evidence="9 10">
    <name type="scientific">Enhydrobacter aerosaccus</name>
    <dbReference type="NCBI Taxonomy" id="225324"/>
    <lineage>
        <taxon>Bacteria</taxon>
        <taxon>Pseudomonadati</taxon>
        <taxon>Pseudomonadota</taxon>
        <taxon>Alphaproteobacteria</taxon>
        <taxon>Hyphomicrobiales</taxon>
        <taxon>Enhydrobacter</taxon>
    </lineage>
</organism>
<evidence type="ECO:0000259" key="8">
    <source>
        <dbReference type="Pfam" id="PF07992"/>
    </source>
</evidence>
<dbReference type="EC" id="1.6.5.9" evidence="2"/>
<dbReference type="InterPro" id="IPR045024">
    <property type="entry name" value="NDH-2"/>
</dbReference>
<evidence type="ECO:0000313" key="10">
    <source>
        <dbReference type="Proteomes" id="UP000190092"/>
    </source>
</evidence>
<comment type="similarity">
    <text evidence="1">Belongs to the NADH dehydrogenase family.</text>
</comment>
<proteinExistence type="inferred from homology"/>
<dbReference type="PRINTS" id="PR00368">
    <property type="entry name" value="FADPNR"/>
</dbReference>
<protein>
    <recommendedName>
        <fullName evidence="2">NADH:ubiquinone reductase (non-electrogenic)</fullName>
        <ecNumber evidence="2">1.6.5.9</ecNumber>
    </recommendedName>
</protein>
<dbReference type="PRINTS" id="PR00411">
    <property type="entry name" value="PNDRDTASEI"/>
</dbReference>
<dbReference type="SUPFAM" id="SSF51905">
    <property type="entry name" value="FAD/NAD(P)-binding domain"/>
    <property type="match status" value="1"/>
</dbReference>
<dbReference type="Proteomes" id="UP000190092">
    <property type="component" value="Unassembled WGS sequence"/>
</dbReference>
<dbReference type="PANTHER" id="PTHR43706">
    <property type="entry name" value="NADH DEHYDROGENASE"/>
    <property type="match status" value="1"/>
</dbReference>
<keyword evidence="6" id="KW-0520">NAD</keyword>
<keyword evidence="10" id="KW-1185">Reference proteome</keyword>
<keyword evidence="3" id="KW-0285">Flavoprotein</keyword>
<evidence type="ECO:0000256" key="7">
    <source>
        <dbReference type="ARBA" id="ARBA00047599"/>
    </source>
</evidence>
<evidence type="ECO:0000256" key="5">
    <source>
        <dbReference type="ARBA" id="ARBA00023002"/>
    </source>
</evidence>
<evidence type="ECO:0000256" key="3">
    <source>
        <dbReference type="ARBA" id="ARBA00022630"/>
    </source>
</evidence>
<keyword evidence="5" id="KW-0560">Oxidoreductase</keyword>
<dbReference type="InterPro" id="IPR036188">
    <property type="entry name" value="FAD/NAD-bd_sf"/>
</dbReference>
<reference evidence="10" key="1">
    <citation type="submission" date="2017-02" db="EMBL/GenBank/DDBJ databases">
        <authorList>
            <person name="Varghese N."/>
            <person name="Submissions S."/>
        </authorList>
    </citation>
    <scope>NUCLEOTIDE SEQUENCE [LARGE SCALE GENOMIC DNA]</scope>
    <source>
        <strain evidence="10">ATCC 27094</strain>
    </source>
</reference>
<dbReference type="STRING" id="225324.SAMN02745126_04953"/>
<dbReference type="OrthoDB" id="9781621at2"/>
<dbReference type="PANTHER" id="PTHR43706:SF47">
    <property type="entry name" value="EXTERNAL NADH-UBIQUINONE OXIDOREDUCTASE 1, MITOCHONDRIAL-RELATED"/>
    <property type="match status" value="1"/>
</dbReference>
<evidence type="ECO:0000256" key="1">
    <source>
        <dbReference type="ARBA" id="ARBA00005272"/>
    </source>
</evidence>
<dbReference type="PROSITE" id="PS51257">
    <property type="entry name" value="PROKAR_LIPOPROTEIN"/>
    <property type="match status" value="1"/>
</dbReference>
<dbReference type="GO" id="GO:0050136">
    <property type="term" value="F:NADH dehydrogenase (quinone) (non-electrogenic) activity"/>
    <property type="evidence" value="ECO:0007669"/>
    <property type="project" value="UniProtKB-EC"/>
</dbReference>
<name>A0A1T4SQ69_9HYPH</name>